<protein>
    <submittedName>
        <fullName evidence="1">Uncharacterized protein</fullName>
    </submittedName>
</protein>
<dbReference type="PANTHER" id="PTHR45089:SF42">
    <property type="entry name" value="J DOMAIN-CONTAINING PROTEIN"/>
    <property type="match status" value="1"/>
</dbReference>
<name>A0ABR2FZQ5_9ROSI</name>
<evidence type="ECO:0000313" key="2">
    <source>
        <dbReference type="Proteomes" id="UP001472677"/>
    </source>
</evidence>
<reference evidence="1 2" key="1">
    <citation type="journal article" date="2024" name="G3 (Bethesda)">
        <title>Genome assembly of Hibiscus sabdariffa L. provides insights into metabolisms of medicinal natural products.</title>
        <authorList>
            <person name="Kim T."/>
        </authorList>
    </citation>
    <scope>NUCLEOTIDE SEQUENCE [LARGE SCALE GENOMIC DNA]</scope>
    <source>
        <strain evidence="1">TK-2024</strain>
        <tissue evidence="1">Old leaves</tissue>
    </source>
</reference>
<gene>
    <name evidence="1" type="ORF">V6N12_024149</name>
</gene>
<organism evidence="1 2">
    <name type="scientific">Hibiscus sabdariffa</name>
    <name type="common">roselle</name>
    <dbReference type="NCBI Taxonomy" id="183260"/>
    <lineage>
        <taxon>Eukaryota</taxon>
        <taxon>Viridiplantae</taxon>
        <taxon>Streptophyta</taxon>
        <taxon>Embryophyta</taxon>
        <taxon>Tracheophyta</taxon>
        <taxon>Spermatophyta</taxon>
        <taxon>Magnoliopsida</taxon>
        <taxon>eudicotyledons</taxon>
        <taxon>Gunneridae</taxon>
        <taxon>Pentapetalae</taxon>
        <taxon>rosids</taxon>
        <taxon>malvids</taxon>
        <taxon>Malvales</taxon>
        <taxon>Malvaceae</taxon>
        <taxon>Malvoideae</taxon>
        <taxon>Hibiscus</taxon>
    </lineage>
</organism>
<dbReference type="PANTHER" id="PTHR45089">
    <property type="entry name" value="DNAJ HEAT SHOCK AMINO-TERMINAL DOMAIN PROTEIN-RELATED"/>
    <property type="match status" value="1"/>
</dbReference>
<dbReference type="Proteomes" id="UP001472677">
    <property type="component" value="Unassembled WGS sequence"/>
</dbReference>
<evidence type="ECO:0000313" key="1">
    <source>
        <dbReference type="EMBL" id="KAK8589758.1"/>
    </source>
</evidence>
<dbReference type="EMBL" id="JBBPBM010000004">
    <property type="protein sequence ID" value="KAK8589758.1"/>
    <property type="molecule type" value="Genomic_DNA"/>
</dbReference>
<proteinExistence type="predicted"/>
<accession>A0ABR2FZQ5</accession>
<comment type="caution">
    <text evidence="1">The sequence shown here is derived from an EMBL/GenBank/DDBJ whole genome shotgun (WGS) entry which is preliminary data.</text>
</comment>
<sequence length="116" mass="13295">MHDMGFAFQVSSRELYRFSHQIPSFRMTGKEREYVPVGSFELDPASLPTNFDELVDPGEDMRDCVHTRTEGNSTSIDAVENTNTQKMCERNGLSTDCFKPRRSTRDLSRKGRQVNV</sequence>
<keyword evidence="2" id="KW-1185">Reference proteome</keyword>